<evidence type="ECO:0000256" key="4">
    <source>
        <dbReference type="ARBA" id="ARBA00023136"/>
    </source>
</evidence>
<evidence type="ECO:0000256" key="1">
    <source>
        <dbReference type="ARBA" id="ARBA00004141"/>
    </source>
</evidence>
<protein>
    <recommendedName>
        <fullName evidence="9">Ankyrin repeat protein</fullName>
    </recommendedName>
</protein>
<dbReference type="InterPro" id="IPR045863">
    <property type="entry name" value="CorA_TM1_TM2"/>
</dbReference>
<keyword evidence="4 6" id="KW-0472">Membrane</keyword>
<evidence type="ECO:0000313" key="8">
    <source>
        <dbReference type="Proteomes" id="UP000824998"/>
    </source>
</evidence>
<dbReference type="EMBL" id="MU251361">
    <property type="protein sequence ID" value="KAG9239188.1"/>
    <property type="molecule type" value="Genomic_DNA"/>
</dbReference>
<dbReference type="Pfam" id="PF01544">
    <property type="entry name" value="CorA"/>
    <property type="match status" value="1"/>
</dbReference>
<feature type="transmembrane region" description="Helical" evidence="6">
    <location>
        <begin position="290"/>
        <end position="312"/>
    </location>
</feature>
<evidence type="ECO:0000256" key="5">
    <source>
        <dbReference type="SAM" id="MobiDB-lite"/>
    </source>
</evidence>
<comment type="subcellular location">
    <subcellularLocation>
        <location evidence="1">Membrane</location>
        <topology evidence="1">Multi-pass membrane protein</topology>
    </subcellularLocation>
</comment>
<feature type="transmembrane region" description="Helical" evidence="6">
    <location>
        <begin position="332"/>
        <end position="358"/>
    </location>
</feature>
<dbReference type="PANTHER" id="PTHR47685:SF1">
    <property type="entry name" value="MAGNESIUM TRANSPORT PROTEIN CORA"/>
    <property type="match status" value="1"/>
</dbReference>
<dbReference type="GO" id="GO:0046873">
    <property type="term" value="F:metal ion transmembrane transporter activity"/>
    <property type="evidence" value="ECO:0007669"/>
    <property type="project" value="InterPro"/>
</dbReference>
<keyword evidence="2 6" id="KW-0812">Transmembrane</keyword>
<dbReference type="SUPFAM" id="SSF144083">
    <property type="entry name" value="Magnesium transport protein CorA, transmembrane region"/>
    <property type="match status" value="1"/>
</dbReference>
<reference evidence="7" key="1">
    <citation type="journal article" date="2021" name="IMA Fungus">
        <title>Genomic characterization of three marine fungi, including Emericellopsis atlantica sp. nov. with signatures of a generalist lifestyle and marine biomass degradation.</title>
        <authorList>
            <person name="Hagestad O.C."/>
            <person name="Hou L."/>
            <person name="Andersen J.H."/>
            <person name="Hansen E.H."/>
            <person name="Altermark B."/>
            <person name="Li C."/>
            <person name="Kuhnert E."/>
            <person name="Cox R.J."/>
            <person name="Crous P.W."/>
            <person name="Spatafora J.W."/>
            <person name="Lail K."/>
            <person name="Amirebrahimi M."/>
            <person name="Lipzen A."/>
            <person name="Pangilinan J."/>
            <person name="Andreopoulos W."/>
            <person name="Hayes R.D."/>
            <person name="Ng V."/>
            <person name="Grigoriev I.V."/>
            <person name="Jackson S.A."/>
            <person name="Sutton T.D.S."/>
            <person name="Dobson A.D.W."/>
            <person name="Rama T."/>
        </authorList>
    </citation>
    <scope>NUCLEOTIDE SEQUENCE</scope>
    <source>
        <strain evidence="7">TRa018bII</strain>
    </source>
</reference>
<sequence length="424" mass="48716">MDRAKTMKEELQVVKKREKEGNDNGWEDDPDAQIAMVDQLWLWVMDDETVITCFPGNWGPEGKNDSRTDLLDTIRTHIRAERRPQISSVYHLVTMITSLCVGYVEHCRADLENCKDSFLHMFVSSIRIAADEEVNCFETFKASLSNPDKPVKPEKENGILREIVVLEEIKDIRDELNILRSILDDQRGLLRKLWNVIVPPQPTGARTTKNDPVLHYYQERSDIDLRIEKVEKMEIDAKNTYDSINHLLDLRQKNANLQEAVQASKQANLANDQAARGQLQAQEAVKQGRIILVFTLVTIIFLPLSFLTSLYALNVDSFPHQGSDFIYPDRWIFPRIFGTSTAIAIPLVSLAIYVNPILDWYKDTFRPRFRESPARSPPRFRDGRSRRESGHRLPEDEGKGKDSSPVPTPSQIESQQTNTSRKRM</sequence>
<evidence type="ECO:0000256" key="3">
    <source>
        <dbReference type="ARBA" id="ARBA00022989"/>
    </source>
</evidence>
<accession>A0A9P8C9T4</accession>
<dbReference type="GO" id="GO:0016020">
    <property type="term" value="C:membrane"/>
    <property type="evidence" value="ECO:0007669"/>
    <property type="project" value="UniProtKB-SubCell"/>
</dbReference>
<evidence type="ECO:0008006" key="9">
    <source>
        <dbReference type="Google" id="ProtNLM"/>
    </source>
</evidence>
<feature type="region of interest" description="Disordered" evidence="5">
    <location>
        <begin position="371"/>
        <end position="424"/>
    </location>
</feature>
<feature type="compositionally biased region" description="Polar residues" evidence="5">
    <location>
        <begin position="409"/>
        <end position="424"/>
    </location>
</feature>
<dbReference type="InterPro" id="IPR050829">
    <property type="entry name" value="CorA_MIT"/>
</dbReference>
<proteinExistence type="predicted"/>
<dbReference type="OrthoDB" id="341259at2759"/>
<feature type="compositionally biased region" description="Basic and acidic residues" evidence="5">
    <location>
        <begin position="371"/>
        <end position="402"/>
    </location>
</feature>
<organism evidence="7 8">
    <name type="scientific">Amylocarpus encephaloides</name>
    <dbReference type="NCBI Taxonomy" id="45428"/>
    <lineage>
        <taxon>Eukaryota</taxon>
        <taxon>Fungi</taxon>
        <taxon>Dikarya</taxon>
        <taxon>Ascomycota</taxon>
        <taxon>Pezizomycotina</taxon>
        <taxon>Leotiomycetes</taxon>
        <taxon>Helotiales</taxon>
        <taxon>Helotiales incertae sedis</taxon>
        <taxon>Amylocarpus</taxon>
    </lineage>
</organism>
<dbReference type="PANTHER" id="PTHR47685">
    <property type="entry name" value="MAGNESIUM TRANSPORT PROTEIN CORA"/>
    <property type="match status" value="1"/>
</dbReference>
<dbReference type="Proteomes" id="UP000824998">
    <property type="component" value="Unassembled WGS sequence"/>
</dbReference>
<evidence type="ECO:0000256" key="2">
    <source>
        <dbReference type="ARBA" id="ARBA00022692"/>
    </source>
</evidence>
<dbReference type="AlphaFoldDB" id="A0A9P8C9T4"/>
<keyword evidence="8" id="KW-1185">Reference proteome</keyword>
<name>A0A9P8C9T4_9HELO</name>
<comment type="caution">
    <text evidence="7">The sequence shown here is derived from an EMBL/GenBank/DDBJ whole genome shotgun (WGS) entry which is preliminary data.</text>
</comment>
<keyword evidence="3 6" id="KW-1133">Transmembrane helix</keyword>
<dbReference type="Gene3D" id="1.20.58.340">
    <property type="entry name" value="Magnesium transport protein CorA, transmembrane region"/>
    <property type="match status" value="1"/>
</dbReference>
<evidence type="ECO:0000256" key="6">
    <source>
        <dbReference type="SAM" id="Phobius"/>
    </source>
</evidence>
<evidence type="ECO:0000313" key="7">
    <source>
        <dbReference type="EMBL" id="KAG9239188.1"/>
    </source>
</evidence>
<gene>
    <name evidence="7" type="ORF">BJ875DRAFT_449161</name>
</gene>
<dbReference type="InterPro" id="IPR002523">
    <property type="entry name" value="MgTranspt_CorA/ZnTranspt_ZntB"/>
</dbReference>